<dbReference type="SUPFAM" id="SSF51261">
    <property type="entry name" value="Duplicated hybrid motif"/>
    <property type="match status" value="1"/>
</dbReference>
<dbReference type="InterPro" id="IPR011055">
    <property type="entry name" value="Dup_hybrid_motif"/>
</dbReference>
<dbReference type="Gene3D" id="3.10.450.350">
    <property type="match status" value="2"/>
</dbReference>
<organism evidence="11 12">
    <name type="scientific">Thiohalorhabdus methylotrophus</name>
    <dbReference type="NCBI Taxonomy" id="3242694"/>
    <lineage>
        <taxon>Bacteria</taxon>
        <taxon>Pseudomonadati</taxon>
        <taxon>Pseudomonadota</taxon>
        <taxon>Gammaproteobacteria</taxon>
        <taxon>Thiohalorhabdales</taxon>
        <taxon>Thiohalorhabdaceae</taxon>
        <taxon>Thiohalorhabdus</taxon>
    </lineage>
</organism>
<dbReference type="InterPro" id="IPR050570">
    <property type="entry name" value="Cell_wall_metabolism_enzyme"/>
</dbReference>
<comment type="subcellular location">
    <subcellularLocation>
        <location evidence="2">Cell envelope</location>
    </subcellularLocation>
</comment>
<dbReference type="Pfam" id="PF19425">
    <property type="entry name" value="Csd3_N2"/>
    <property type="match status" value="1"/>
</dbReference>
<keyword evidence="5" id="KW-0378">Hydrolase</keyword>
<keyword evidence="12" id="KW-1185">Reference proteome</keyword>
<evidence type="ECO:0000256" key="3">
    <source>
        <dbReference type="ARBA" id="ARBA00022670"/>
    </source>
</evidence>
<dbReference type="InterPro" id="IPR007340">
    <property type="entry name" value="LysM_Opacity-associatedA"/>
</dbReference>
<keyword evidence="4" id="KW-0479">Metal-binding</keyword>
<proteinExistence type="predicted"/>
<dbReference type="EMBL" id="JBGUAW010000001">
    <property type="protein sequence ID" value="MFA9459620.1"/>
    <property type="molecule type" value="Genomic_DNA"/>
</dbReference>
<feature type="domain" description="Opacity-associated protein A LysM-like" evidence="9">
    <location>
        <begin position="42"/>
        <end position="110"/>
    </location>
</feature>
<name>A0ABV4TU26_9GAMM</name>
<sequence length="408" mass="45928">MTLTPGGGLGARTTTLPNPLAFTEVSGEKPVAAAAEPEPEWEWQSYELQKGETLSQLGERAGIGARTTWALAKASKEVYPVRRMRSGHSIRVRRDGRGKPAEIRYGIDASRYLSWKPDGEGGFSASVEKYPRTELVRAAYGRIDTSLFEAGGASGLPDRITMELARIFGWDIDFAHDLRQGDWFRVLYKEYYRDGEKVADGPILAAEFVTQGESHRAIRFTDARGRTDYYSPDGRSVRKAFLRSPVKFTRITSRFSRSRDHPILKRRRAHKGVDYGAPTGTPIRATGDGRVIFRGWKGGYGRVMMLRHAGRYTTVYAHMSRYGRYRKGQHIKQGQTVGYVGQSGLATGPHLHYEFRVHGRHRNPLTVKLPDAEPLPKKYRDAFDSRQHHFTAWLEGITGPETRVADAD</sequence>
<keyword evidence="3" id="KW-0645">Protease</keyword>
<dbReference type="RefSeq" id="WP_373654402.1">
    <property type="nucleotide sequence ID" value="NZ_JBGUAW010000001.1"/>
</dbReference>
<keyword evidence="6" id="KW-0862">Zinc</keyword>
<evidence type="ECO:0000256" key="5">
    <source>
        <dbReference type="ARBA" id="ARBA00022801"/>
    </source>
</evidence>
<dbReference type="PANTHER" id="PTHR21666:SF288">
    <property type="entry name" value="CELL DIVISION PROTEIN YTFB"/>
    <property type="match status" value="1"/>
</dbReference>
<reference evidence="11 12" key="1">
    <citation type="submission" date="2024-08" db="EMBL/GenBank/DDBJ databases">
        <title>Whole-genome sequencing of halo(alkali)philic microorganisms from hypersaline lakes.</title>
        <authorList>
            <person name="Sorokin D.Y."/>
            <person name="Merkel A.Y."/>
            <person name="Messina E."/>
            <person name="Yakimov M."/>
        </authorList>
    </citation>
    <scope>NUCLEOTIDE SEQUENCE [LARGE SCALE GENOMIC DNA]</scope>
    <source>
        <strain evidence="11 12">Cl-TMA</strain>
    </source>
</reference>
<feature type="domain" description="Csd3-like second N-terminal" evidence="10">
    <location>
        <begin position="139"/>
        <end position="256"/>
    </location>
</feature>
<feature type="domain" description="M23ase beta-sheet core" evidence="8">
    <location>
        <begin position="269"/>
        <end position="364"/>
    </location>
</feature>
<evidence type="ECO:0000256" key="4">
    <source>
        <dbReference type="ARBA" id="ARBA00022723"/>
    </source>
</evidence>
<gene>
    <name evidence="11" type="ORF">ACERLL_02100</name>
</gene>
<evidence type="ECO:0000313" key="11">
    <source>
        <dbReference type="EMBL" id="MFA9459620.1"/>
    </source>
</evidence>
<keyword evidence="7" id="KW-0482">Metalloprotease</keyword>
<dbReference type="Pfam" id="PF01551">
    <property type="entry name" value="Peptidase_M23"/>
    <property type="match status" value="1"/>
</dbReference>
<evidence type="ECO:0000313" key="12">
    <source>
        <dbReference type="Proteomes" id="UP001575181"/>
    </source>
</evidence>
<dbReference type="PANTHER" id="PTHR21666">
    <property type="entry name" value="PEPTIDASE-RELATED"/>
    <property type="match status" value="1"/>
</dbReference>
<evidence type="ECO:0000259" key="9">
    <source>
        <dbReference type="Pfam" id="PF04225"/>
    </source>
</evidence>
<evidence type="ECO:0000256" key="7">
    <source>
        <dbReference type="ARBA" id="ARBA00023049"/>
    </source>
</evidence>
<accession>A0ABV4TU26</accession>
<evidence type="ECO:0000259" key="10">
    <source>
        <dbReference type="Pfam" id="PF19425"/>
    </source>
</evidence>
<dbReference type="CDD" id="cd12797">
    <property type="entry name" value="M23_peptidase"/>
    <property type="match status" value="1"/>
</dbReference>
<dbReference type="InterPro" id="IPR016047">
    <property type="entry name" value="M23ase_b-sheet_dom"/>
</dbReference>
<comment type="caution">
    <text evidence="11">The sequence shown here is derived from an EMBL/GenBank/DDBJ whole genome shotgun (WGS) entry which is preliminary data.</text>
</comment>
<dbReference type="Pfam" id="PF04225">
    <property type="entry name" value="LysM_OapA"/>
    <property type="match status" value="1"/>
</dbReference>
<evidence type="ECO:0000256" key="6">
    <source>
        <dbReference type="ARBA" id="ARBA00022833"/>
    </source>
</evidence>
<dbReference type="InterPro" id="IPR045834">
    <property type="entry name" value="Csd3_N2"/>
</dbReference>
<protein>
    <submittedName>
        <fullName evidence="11">M23 family metallopeptidase</fullName>
    </submittedName>
</protein>
<dbReference type="Gene3D" id="2.70.70.10">
    <property type="entry name" value="Glucose Permease (Domain IIA)"/>
    <property type="match status" value="1"/>
</dbReference>
<evidence type="ECO:0000256" key="1">
    <source>
        <dbReference type="ARBA" id="ARBA00001947"/>
    </source>
</evidence>
<comment type="cofactor">
    <cofactor evidence="1">
        <name>Zn(2+)</name>
        <dbReference type="ChEBI" id="CHEBI:29105"/>
    </cofactor>
</comment>
<evidence type="ECO:0000256" key="2">
    <source>
        <dbReference type="ARBA" id="ARBA00004196"/>
    </source>
</evidence>
<evidence type="ECO:0000259" key="8">
    <source>
        <dbReference type="Pfam" id="PF01551"/>
    </source>
</evidence>
<dbReference type="Proteomes" id="UP001575181">
    <property type="component" value="Unassembled WGS sequence"/>
</dbReference>